<reference evidence="2 3" key="1">
    <citation type="submission" date="2022-12" db="EMBL/GenBank/DDBJ databases">
        <authorList>
            <person name="Muema E."/>
        </authorList>
    </citation>
    <scope>NUCLEOTIDE SEQUENCE [LARGE SCALE GENOMIC DNA]</scope>
    <source>
        <strain evidence="3">1330</strain>
    </source>
</reference>
<protein>
    <recommendedName>
        <fullName evidence="4">Type III effector protein</fullName>
    </recommendedName>
</protein>
<sequence length="283" mass="31180">MDRNTRRNRPENSARDSGRSTQFTDVPRELMNNVARGVASDDPVEAANNLTNLRLASRSVQSDLAEGSAGQFHSRLNRLGESAQRVYSAAMPPPGNALISDPFNSRYCPVGPVLKFQTAAMKSAAVDRILGMTDRTSQSLALSNIADNIGDLSSADRTRILDRTVDLLTQGPNAAEHNVNYVTALKKGQDYLSEGQRERLDAFPLYGMLHDALGEPAARAGQPQNSDLDRRIDAIEARAQQLPGEWSYYQQNTVAETGEDIHDAYNSARAELMDSDRSRDWTR</sequence>
<proteinExistence type="predicted"/>
<dbReference type="Proteomes" id="UP001366503">
    <property type="component" value="Unassembled WGS sequence"/>
</dbReference>
<dbReference type="EMBL" id="JAPYKO010000003">
    <property type="protein sequence ID" value="MEI9402048.1"/>
    <property type="molecule type" value="Genomic_DNA"/>
</dbReference>
<accession>A0ABU8KAL6</accession>
<evidence type="ECO:0000313" key="2">
    <source>
        <dbReference type="EMBL" id="MEI9402048.1"/>
    </source>
</evidence>
<evidence type="ECO:0000256" key="1">
    <source>
        <dbReference type="SAM" id="MobiDB-lite"/>
    </source>
</evidence>
<comment type="caution">
    <text evidence="2">The sequence shown here is derived from an EMBL/GenBank/DDBJ whole genome shotgun (WGS) entry which is preliminary data.</text>
</comment>
<keyword evidence="3" id="KW-1185">Reference proteome</keyword>
<gene>
    <name evidence="2" type="ORF">O7A05_07710</name>
</gene>
<evidence type="ECO:0008006" key="4">
    <source>
        <dbReference type="Google" id="ProtNLM"/>
    </source>
</evidence>
<name>A0ABU8KAL6_9HYPH</name>
<dbReference type="RefSeq" id="WP_337092364.1">
    <property type="nucleotide sequence ID" value="NZ_JAPYKO010000003.1"/>
</dbReference>
<organism evidence="2 3">
    <name type="scientific">Mesorhizobium argentiipisi</name>
    <dbReference type="NCBI Taxonomy" id="3015175"/>
    <lineage>
        <taxon>Bacteria</taxon>
        <taxon>Pseudomonadati</taxon>
        <taxon>Pseudomonadota</taxon>
        <taxon>Alphaproteobacteria</taxon>
        <taxon>Hyphomicrobiales</taxon>
        <taxon>Phyllobacteriaceae</taxon>
        <taxon>Mesorhizobium</taxon>
    </lineage>
</organism>
<evidence type="ECO:0000313" key="3">
    <source>
        <dbReference type="Proteomes" id="UP001366503"/>
    </source>
</evidence>
<feature type="compositionally biased region" description="Basic and acidic residues" evidence="1">
    <location>
        <begin position="1"/>
        <end position="18"/>
    </location>
</feature>
<feature type="region of interest" description="Disordered" evidence="1">
    <location>
        <begin position="1"/>
        <end position="25"/>
    </location>
</feature>